<name>A0AAN6S8Z5_9PEZI</name>
<evidence type="ECO:0000256" key="1">
    <source>
        <dbReference type="SAM" id="MobiDB-lite"/>
    </source>
</evidence>
<dbReference type="Proteomes" id="UP001303473">
    <property type="component" value="Unassembled WGS sequence"/>
</dbReference>
<feature type="region of interest" description="Disordered" evidence="1">
    <location>
        <begin position="113"/>
        <end position="137"/>
    </location>
</feature>
<dbReference type="AlphaFoldDB" id="A0AAN6S8Z5"/>
<dbReference type="EMBL" id="MU853759">
    <property type="protein sequence ID" value="KAK3944463.1"/>
    <property type="molecule type" value="Genomic_DNA"/>
</dbReference>
<comment type="caution">
    <text evidence="2">The sequence shown here is derived from an EMBL/GenBank/DDBJ whole genome shotgun (WGS) entry which is preliminary data.</text>
</comment>
<proteinExistence type="predicted"/>
<keyword evidence="3" id="KW-1185">Reference proteome</keyword>
<evidence type="ECO:0000313" key="2">
    <source>
        <dbReference type="EMBL" id="KAK3944463.1"/>
    </source>
</evidence>
<gene>
    <name evidence="2" type="ORF">QBC46DRAFT_374384</name>
</gene>
<evidence type="ECO:0000313" key="3">
    <source>
        <dbReference type="Proteomes" id="UP001303473"/>
    </source>
</evidence>
<organism evidence="2 3">
    <name type="scientific">Diplogelasinospora grovesii</name>
    <dbReference type="NCBI Taxonomy" id="303347"/>
    <lineage>
        <taxon>Eukaryota</taxon>
        <taxon>Fungi</taxon>
        <taxon>Dikarya</taxon>
        <taxon>Ascomycota</taxon>
        <taxon>Pezizomycotina</taxon>
        <taxon>Sordariomycetes</taxon>
        <taxon>Sordariomycetidae</taxon>
        <taxon>Sordariales</taxon>
        <taxon>Diplogelasinosporaceae</taxon>
        <taxon>Diplogelasinospora</taxon>
    </lineage>
</organism>
<protein>
    <submittedName>
        <fullName evidence="2">Uncharacterized protein</fullName>
    </submittedName>
</protein>
<sequence>MIDDNDDYDESNERYLPFRSIRDFFAQVNACTEETFLIFSGVSAAQYEATVKSRDRRGLKFKIDLWDGGELWVTAGISAAHGTLHGFFDDEIYRQVCGMGLYTDWKRTASTNYLGNSSGGQGDSSRKPRSQRPSPTAWPTLVLEAGYSQSMRKLRLKARWWFRASNHEVKIVILTKLFRTSKRIVVEKWTEVLAPQPTAGVTTRAQCRQLAVQTPTPNCAPKITIEPFPGTTLAQMSSSNSFQVVRAPLVLEFSLLFLRQPGQGENDISLGAQTFQAFAAQVWEDVV</sequence>
<accession>A0AAN6S8Z5</accession>
<reference evidence="3" key="1">
    <citation type="journal article" date="2023" name="Mol. Phylogenet. Evol.">
        <title>Genome-scale phylogeny and comparative genomics of the fungal order Sordariales.</title>
        <authorList>
            <person name="Hensen N."/>
            <person name="Bonometti L."/>
            <person name="Westerberg I."/>
            <person name="Brannstrom I.O."/>
            <person name="Guillou S."/>
            <person name="Cros-Aarteil S."/>
            <person name="Calhoun S."/>
            <person name="Haridas S."/>
            <person name="Kuo A."/>
            <person name="Mondo S."/>
            <person name="Pangilinan J."/>
            <person name="Riley R."/>
            <person name="LaButti K."/>
            <person name="Andreopoulos B."/>
            <person name="Lipzen A."/>
            <person name="Chen C."/>
            <person name="Yan M."/>
            <person name="Daum C."/>
            <person name="Ng V."/>
            <person name="Clum A."/>
            <person name="Steindorff A."/>
            <person name="Ohm R.A."/>
            <person name="Martin F."/>
            <person name="Silar P."/>
            <person name="Natvig D.O."/>
            <person name="Lalanne C."/>
            <person name="Gautier V."/>
            <person name="Ament-Velasquez S.L."/>
            <person name="Kruys A."/>
            <person name="Hutchinson M.I."/>
            <person name="Powell A.J."/>
            <person name="Barry K."/>
            <person name="Miller A.N."/>
            <person name="Grigoriev I.V."/>
            <person name="Debuchy R."/>
            <person name="Gladieux P."/>
            <person name="Hiltunen Thoren M."/>
            <person name="Johannesson H."/>
        </authorList>
    </citation>
    <scope>NUCLEOTIDE SEQUENCE [LARGE SCALE GENOMIC DNA]</scope>
    <source>
        <strain evidence="3">CBS 340.73</strain>
    </source>
</reference>